<protein>
    <submittedName>
        <fullName evidence="1">Uncharacterized protein</fullName>
    </submittedName>
</protein>
<sequence>MTEYKMRYLSSNLNSNNSLKVDFQFPLFRTVSFFRMYGLPKSRYSHYSENRLDSHSVTSDIYLSNIYPLCRYTYCGKKFLSRLITCIYYNTMITFKLKFGNNTAYKY</sequence>
<dbReference type="AlphaFoldDB" id="A0A2S2PU25"/>
<accession>A0A2S2PU25</accession>
<gene>
    <name evidence="1" type="ORF">g.73227</name>
</gene>
<dbReference type="EMBL" id="GGMR01019717">
    <property type="protein sequence ID" value="MBY32336.1"/>
    <property type="molecule type" value="Transcribed_RNA"/>
</dbReference>
<organism evidence="1">
    <name type="scientific">Schizaphis graminum</name>
    <name type="common">Green bug aphid</name>
    <dbReference type="NCBI Taxonomy" id="13262"/>
    <lineage>
        <taxon>Eukaryota</taxon>
        <taxon>Metazoa</taxon>
        <taxon>Ecdysozoa</taxon>
        <taxon>Arthropoda</taxon>
        <taxon>Hexapoda</taxon>
        <taxon>Insecta</taxon>
        <taxon>Pterygota</taxon>
        <taxon>Neoptera</taxon>
        <taxon>Paraneoptera</taxon>
        <taxon>Hemiptera</taxon>
        <taxon>Sternorrhyncha</taxon>
        <taxon>Aphidomorpha</taxon>
        <taxon>Aphidoidea</taxon>
        <taxon>Aphididae</taxon>
        <taxon>Aphidini</taxon>
        <taxon>Schizaphis</taxon>
    </lineage>
</organism>
<name>A0A2S2PU25_SCHGA</name>
<proteinExistence type="predicted"/>
<evidence type="ECO:0000313" key="1">
    <source>
        <dbReference type="EMBL" id="MBY32336.1"/>
    </source>
</evidence>
<reference evidence="1" key="1">
    <citation type="submission" date="2018-04" db="EMBL/GenBank/DDBJ databases">
        <title>Transcriptome of Schizaphis graminum biotype I.</title>
        <authorList>
            <person name="Scully E.D."/>
            <person name="Geib S.M."/>
            <person name="Palmer N.A."/>
            <person name="Koch K."/>
            <person name="Bradshaw J."/>
            <person name="Heng-Moss T."/>
            <person name="Sarath G."/>
        </authorList>
    </citation>
    <scope>NUCLEOTIDE SEQUENCE</scope>
</reference>